<evidence type="ECO:0000256" key="4">
    <source>
        <dbReference type="SAM" id="MobiDB-lite"/>
    </source>
</evidence>
<feature type="region of interest" description="Disordered" evidence="4">
    <location>
        <begin position="617"/>
        <end position="639"/>
    </location>
</feature>
<dbReference type="PANTHER" id="PTHR24115:SF1004">
    <property type="entry name" value="KINESIN-LIKE PROTEIN KIF15"/>
    <property type="match status" value="1"/>
</dbReference>
<feature type="compositionally biased region" description="Low complexity" evidence="4">
    <location>
        <begin position="720"/>
        <end position="737"/>
    </location>
</feature>
<feature type="region of interest" description="Disordered" evidence="4">
    <location>
        <begin position="1189"/>
        <end position="1214"/>
    </location>
</feature>
<accession>A0A024VM10</accession>
<protein>
    <recommendedName>
        <fullName evidence="5">Kinesin motor domain-containing protein</fullName>
    </recommendedName>
</protein>
<feature type="region of interest" description="Disordered" evidence="4">
    <location>
        <begin position="394"/>
        <end position="442"/>
    </location>
</feature>
<comment type="similarity">
    <text evidence="3">Belongs to the TRAFAC class myosin-kinesin ATPase superfamily. Kinesin family.</text>
</comment>
<feature type="compositionally biased region" description="Basic and acidic residues" evidence="4">
    <location>
        <begin position="416"/>
        <end position="431"/>
    </location>
</feature>
<evidence type="ECO:0000256" key="1">
    <source>
        <dbReference type="ARBA" id="ARBA00022741"/>
    </source>
</evidence>
<dbReference type="PROSITE" id="PS00411">
    <property type="entry name" value="KINESIN_MOTOR_1"/>
    <property type="match status" value="1"/>
</dbReference>
<dbReference type="GO" id="GO:0003777">
    <property type="term" value="F:microtubule motor activity"/>
    <property type="evidence" value="ECO:0007669"/>
    <property type="project" value="InterPro"/>
</dbReference>
<keyword evidence="1 3" id="KW-0547">Nucleotide-binding</keyword>
<feature type="compositionally biased region" description="Basic and acidic residues" evidence="4">
    <location>
        <begin position="1044"/>
        <end position="1058"/>
    </location>
</feature>
<dbReference type="PROSITE" id="PS50067">
    <property type="entry name" value="KINESIN_MOTOR_2"/>
    <property type="match status" value="1"/>
</dbReference>
<feature type="region of interest" description="Disordered" evidence="4">
    <location>
        <begin position="984"/>
        <end position="1007"/>
    </location>
</feature>
<dbReference type="Gene3D" id="3.40.850.10">
    <property type="entry name" value="Kinesin motor domain"/>
    <property type="match status" value="1"/>
</dbReference>
<keyword evidence="2 3" id="KW-0067">ATP-binding</keyword>
<reference evidence="6 7" key="1">
    <citation type="submission" date="2013-02" db="EMBL/GenBank/DDBJ databases">
        <title>The Genome Annotation of Plasmodium falciparum FCH/4.</title>
        <authorList>
            <consortium name="The Broad Institute Genome Sequencing Platform"/>
            <consortium name="The Broad Institute Genome Sequencing Center for Infectious Disease"/>
            <person name="Neafsey D."/>
            <person name="Hoffman S."/>
            <person name="Volkman S."/>
            <person name="Rosenthal P."/>
            <person name="Walker B."/>
            <person name="Young S.K."/>
            <person name="Zeng Q."/>
            <person name="Gargeya S."/>
            <person name="Fitzgerald M."/>
            <person name="Haas B."/>
            <person name="Abouelleil A."/>
            <person name="Allen A.W."/>
            <person name="Alvarado L."/>
            <person name="Arachchi H.M."/>
            <person name="Berlin A.M."/>
            <person name="Chapman S.B."/>
            <person name="Gainer-Dewar J."/>
            <person name="Goldberg J."/>
            <person name="Griggs A."/>
            <person name="Gujja S."/>
            <person name="Hansen M."/>
            <person name="Howarth C."/>
            <person name="Imamovic A."/>
            <person name="Ireland A."/>
            <person name="Larimer J."/>
            <person name="McCowan C."/>
            <person name="Murphy C."/>
            <person name="Pearson M."/>
            <person name="Poon T.W."/>
            <person name="Priest M."/>
            <person name="Roberts A."/>
            <person name="Saif S."/>
            <person name="Shea T."/>
            <person name="Sisk P."/>
            <person name="Sykes S."/>
            <person name="Wortman J."/>
            <person name="Nusbaum C."/>
            <person name="Birren B."/>
        </authorList>
    </citation>
    <scope>NUCLEOTIDE SEQUENCE [LARGE SCALE GENOMIC DNA]</scope>
    <source>
        <strain evidence="6 7">FCH/4</strain>
    </source>
</reference>
<evidence type="ECO:0000256" key="2">
    <source>
        <dbReference type="ARBA" id="ARBA00022840"/>
    </source>
</evidence>
<dbReference type="Proteomes" id="UP000030656">
    <property type="component" value="Unassembled WGS sequence"/>
</dbReference>
<dbReference type="OrthoDB" id="3176171at2759"/>
<sequence length="1351" mass="158812">MIFNDYIKNNIKNIFQGINCSILAYGQTNSGKTYTMLGNFDFLNNLFHLCKDYNTCHNNENKINKVHDKINHKDNNDNNKDATHNNNNIIKTNINMNNSDQHNDIHLTYDELTNCITNEPNNVGIIPHCINYIFNYINYHKQQDKINDKIKEFTVTLSILEIYNEVIYDLISGESNLSVHMIDSNKNEFIIKNLKEVEIENIISALYYLEQGVNNRKIAFTHMNKASSRSHLIFIIKINRYIYSTNTIRCGKLCLVDLAGSERLKQTKATGSIKIETTMINKSLTVLSKDNLKDNLNDKDKYSCDNNININNNNSHINNSSHNQHSNTCNIHIPYRDSKLTRVLSDSLGNNCKSILICTLSSKLQYLNETASTIKFAQRAKMVKAKPIVREEKVENKKEADTNEKEKNMKKKKKKRNEEKNDNNGDDYKEDNYDDDDDDDDDEKNNLYDNKLNIFLNFNKNHITKDIIFFCFSLCIFSYICGFKSTGKVKYLDFFIESYKNKIDIIKEQLNKSNESNKNDINEYLMKTFDDLKVLTEEERQRNMKLNMEKLKKCKDDNKNTINQIQKKQENEEHALTIRNLAKVDPTLISKYDIQKKYQHNNNDVYDEGVHYLNVDDNNNDDVHADNNDETHIHDNDNDNDDDVLIGDILVKMKNDICNIIKFNLTSLKCNRKENDEIFEEILHIVNSVKENNDIFLINELKNNSKDEKKINKKKDAQGDKINIPDDNNNNNNNNKISFKSIKNMNIVKKYLKKDDVNKNKNTKSILNINHKDDNKCYQDNNDNDNYITGDDKNMNNNIKNKNDILHYQVFAQKILSVTNIQNIFNYVNHNYTKFISDFTTDKSTVFSNFDLKENLDRQIIEKNNTIYNFIHSATMFQHSQTLKNLNSNYFINKIQTEIYNNYPHIIHMKYMPSINNNEPIITERQNDLIVTTPLKNILQINKEYNNTYNTHTYIPIKDIIPDHTTNQNETTCAINKSVTFFNEHGGNKHSEEDLSNKNNIPIEENKKEINNKSITFLRQSLEGTKNKQDGSFSNIAPTNKNNKNYDDDNNKNNKYDDDNNNNNNNNINNDDDNICVGEKKHIRNHAHKDQSYEVQNKKDKNSKKKGSFVHNINVSDKSDNSLEFTKLLEDKDFKKLYEYLIEKENTNDVNTFIQKEEHMNNALNELECKINSEIRRVSDHIVVDYSKNNHKNKHNNMNHNENSSRKNSNINKNDIYNNNDNMIMVVKKKKEKNYNNLDISYLEKKRNTNLFIKKIFHIIKNIFQKKDFKEPIEINVSDIIENELLHNKKLLEKNLDSYNIRNFFINNKKIYLLNESEYSHLRELINYKNKMLSYLNGEYKKYKHTSQYNT</sequence>
<gene>
    <name evidence="6" type="ORF">PFFCH_02751</name>
</gene>
<reference evidence="6 7" key="2">
    <citation type="submission" date="2013-02" db="EMBL/GenBank/DDBJ databases">
        <title>The Genome Sequence of Plasmodium falciparum FCH/4.</title>
        <authorList>
            <consortium name="The Broad Institute Genome Sequencing Platform"/>
            <consortium name="The Broad Institute Genome Sequencing Center for Infectious Disease"/>
            <person name="Neafsey D."/>
            <person name="Cheeseman I."/>
            <person name="Volkman S."/>
            <person name="Adams J."/>
            <person name="Walker B."/>
            <person name="Young S.K."/>
            <person name="Zeng Q."/>
            <person name="Gargeya S."/>
            <person name="Fitzgerald M."/>
            <person name="Haas B."/>
            <person name="Abouelleil A."/>
            <person name="Alvarado L."/>
            <person name="Arachchi H.M."/>
            <person name="Berlin A.M."/>
            <person name="Chapman S.B."/>
            <person name="Dewar J."/>
            <person name="Goldberg J."/>
            <person name="Griggs A."/>
            <person name="Gujja S."/>
            <person name="Hansen M."/>
            <person name="Howarth C."/>
            <person name="Imamovic A."/>
            <person name="Larimer J."/>
            <person name="McCowan C."/>
            <person name="Murphy C."/>
            <person name="Neiman D."/>
            <person name="Pearson M."/>
            <person name="Priest M."/>
            <person name="Roberts A."/>
            <person name="Saif S."/>
            <person name="Shea T."/>
            <person name="Sisk P."/>
            <person name="Sykes S."/>
            <person name="Wortman J."/>
            <person name="Nusbaum C."/>
            <person name="Birren B."/>
        </authorList>
    </citation>
    <scope>NUCLEOTIDE SEQUENCE [LARGE SCALE GENOMIC DNA]</scope>
    <source>
        <strain evidence="6 7">FCH/4</strain>
    </source>
</reference>
<feature type="domain" description="Kinesin motor" evidence="5">
    <location>
        <begin position="1"/>
        <end position="383"/>
    </location>
</feature>
<dbReference type="GO" id="GO:0016887">
    <property type="term" value="F:ATP hydrolysis activity"/>
    <property type="evidence" value="ECO:0007669"/>
    <property type="project" value="TreeGrafter"/>
</dbReference>
<dbReference type="PRINTS" id="PR00380">
    <property type="entry name" value="KINESINHEAVY"/>
</dbReference>
<proteinExistence type="inferred from homology"/>
<dbReference type="GO" id="GO:0007018">
    <property type="term" value="P:microtubule-based movement"/>
    <property type="evidence" value="ECO:0007669"/>
    <property type="project" value="InterPro"/>
</dbReference>
<feature type="compositionally biased region" description="Basic and acidic residues" evidence="4">
    <location>
        <begin position="707"/>
        <end position="719"/>
    </location>
</feature>
<organism evidence="6 7">
    <name type="scientific">Plasmodium falciparum FCH/4</name>
    <dbReference type="NCBI Taxonomy" id="1036724"/>
    <lineage>
        <taxon>Eukaryota</taxon>
        <taxon>Sar</taxon>
        <taxon>Alveolata</taxon>
        <taxon>Apicomplexa</taxon>
        <taxon>Aconoidasida</taxon>
        <taxon>Haemosporida</taxon>
        <taxon>Plasmodiidae</taxon>
        <taxon>Plasmodium</taxon>
        <taxon>Plasmodium (Laverania)</taxon>
    </lineage>
</organism>
<feature type="compositionally biased region" description="Basic and acidic residues" evidence="4">
    <location>
        <begin position="394"/>
        <end position="407"/>
    </location>
</feature>
<dbReference type="EMBL" id="KI927949">
    <property type="protein sequence ID" value="ETW29784.1"/>
    <property type="molecule type" value="Genomic_DNA"/>
</dbReference>
<dbReference type="PANTHER" id="PTHR24115">
    <property type="entry name" value="KINESIN-RELATED"/>
    <property type="match status" value="1"/>
</dbReference>
<feature type="region of interest" description="Disordered" evidence="4">
    <location>
        <begin position="1023"/>
        <end position="1114"/>
    </location>
</feature>
<dbReference type="InterPro" id="IPR027640">
    <property type="entry name" value="Kinesin-like_fam"/>
</dbReference>
<dbReference type="Pfam" id="PF00225">
    <property type="entry name" value="Kinesin"/>
    <property type="match status" value="2"/>
</dbReference>
<evidence type="ECO:0000259" key="5">
    <source>
        <dbReference type="PROSITE" id="PS50067"/>
    </source>
</evidence>
<feature type="compositionally biased region" description="Basic and acidic residues" evidence="4">
    <location>
        <begin position="1088"/>
        <end position="1100"/>
    </location>
</feature>
<dbReference type="InterPro" id="IPR036961">
    <property type="entry name" value="Kinesin_motor_dom_sf"/>
</dbReference>
<dbReference type="InterPro" id="IPR019821">
    <property type="entry name" value="Kinesin_motor_CS"/>
</dbReference>
<dbReference type="SMART" id="SM00129">
    <property type="entry name" value="KISc"/>
    <property type="match status" value="1"/>
</dbReference>
<feature type="binding site" evidence="3">
    <location>
        <begin position="26"/>
        <end position="33"/>
    </location>
    <ligand>
        <name>ATP</name>
        <dbReference type="ChEBI" id="CHEBI:30616"/>
    </ligand>
</feature>
<dbReference type="GO" id="GO:0005524">
    <property type="term" value="F:ATP binding"/>
    <property type="evidence" value="ECO:0007669"/>
    <property type="project" value="UniProtKB-UniRule"/>
</dbReference>
<dbReference type="GO" id="GO:0005871">
    <property type="term" value="C:kinesin complex"/>
    <property type="evidence" value="ECO:0007669"/>
    <property type="project" value="TreeGrafter"/>
</dbReference>
<name>A0A024VM10_PLAFA</name>
<dbReference type="InterPro" id="IPR027417">
    <property type="entry name" value="P-loop_NTPase"/>
</dbReference>
<feature type="compositionally biased region" description="Basic and acidic residues" evidence="4">
    <location>
        <begin position="621"/>
        <end position="637"/>
    </location>
</feature>
<feature type="compositionally biased region" description="Low complexity" evidence="4">
    <location>
        <begin position="1198"/>
        <end position="1214"/>
    </location>
</feature>
<feature type="compositionally biased region" description="Acidic residues" evidence="4">
    <location>
        <begin position="432"/>
        <end position="442"/>
    </location>
</feature>
<feature type="compositionally biased region" description="Basic and acidic residues" evidence="4">
    <location>
        <begin position="986"/>
        <end position="996"/>
    </location>
</feature>
<dbReference type="GO" id="GO:0008017">
    <property type="term" value="F:microtubule binding"/>
    <property type="evidence" value="ECO:0007669"/>
    <property type="project" value="InterPro"/>
</dbReference>
<dbReference type="InterPro" id="IPR001752">
    <property type="entry name" value="Kinesin_motor_dom"/>
</dbReference>
<evidence type="ECO:0000256" key="3">
    <source>
        <dbReference type="PROSITE-ProRule" id="PRU00283"/>
    </source>
</evidence>
<evidence type="ECO:0000313" key="7">
    <source>
        <dbReference type="Proteomes" id="UP000030656"/>
    </source>
</evidence>
<dbReference type="GO" id="GO:0005874">
    <property type="term" value="C:microtubule"/>
    <property type="evidence" value="ECO:0007669"/>
    <property type="project" value="TreeGrafter"/>
</dbReference>
<evidence type="ECO:0000313" key="6">
    <source>
        <dbReference type="EMBL" id="ETW29784.1"/>
    </source>
</evidence>
<feature type="compositionally biased region" description="Polar residues" evidence="4">
    <location>
        <begin position="1023"/>
        <end position="1039"/>
    </location>
</feature>
<keyword evidence="3" id="KW-0505">Motor protein</keyword>
<feature type="region of interest" description="Disordered" evidence="4">
    <location>
        <begin position="707"/>
        <end position="737"/>
    </location>
</feature>
<dbReference type="SUPFAM" id="SSF52540">
    <property type="entry name" value="P-loop containing nucleoside triphosphate hydrolases"/>
    <property type="match status" value="1"/>
</dbReference>